<dbReference type="GO" id="GO:1904812">
    <property type="term" value="P:rRNA acetylation involved in maturation of SSU-rRNA"/>
    <property type="evidence" value="ECO:0007669"/>
    <property type="project" value="TreeGrafter"/>
</dbReference>
<name>A0A6F8SXW2_9GAMM</name>
<feature type="domain" description="TcmA/NAT10 helicase" evidence="10">
    <location>
        <begin position="222"/>
        <end position="397"/>
    </location>
</feature>
<protein>
    <recommendedName>
        <fullName evidence="9">tRNA(Met) cytidine acetyltransferase TmcA</fullName>
        <ecNumber evidence="9">2.3.1.193</ecNumber>
    </recommendedName>
</protein>
<evidence type="ECO:0000313" key="13">
    <source>
        <dbReference type="EMBL" id="BCA93019.1"/>
    </source>
</evidence>
<evidence type="ECO:0000256" key="2">
    <source>
        <dbReference type="ARBA" id="ARBA00022555"/>
    </source>
</evidence>
<dbReference type="Gene3D" id="3.40.630.30">
    <property type="match status" value="1"/>
</dbReference>
<evidence type="ECO:0000259" key="11">
    <source>
        <dbReference type="Pfam" id="PF08351"/>
    </source>
</evidence>
<organism evidence="13 14">
    <name type="scientific">Vreelandella aquamarina</name>
    <dbReference type="NCBI Taxonomy" id="77097"/>
    <lineage>
        <taxon>Bacteria</taxon>
        <taxon>Pseudomonadati</taxon>
        <taxon>Pseudomonadota</taxon>
        <taxon>Gammaproteobacteria</taxon>
        <taxon>Oceanospirillales</taxon>
        <taxon>Halomonadaceae</taxon>
        <taxon>Vreelandella</taxon>
    </lineage>
</organism>
<evidence type="ECO:0000256" key="6">
    <source>
        <dbReference type="ARBA" id="ARBA00022840"/>
    </source>
</evidence>
<comment type="similarity">
    <text evidence="9">Belongs to the TmcA family.</text>
</comment>
<feature type="binding site" evidence="9">
    <location>
        <position position="379"/>
    </location>
    <ligand>
        <name>ATP</name>
        <dbReference type="ChEBI" id="CHEBI:30616"/>
    </ligand>
</feature>
<dbReference type="AlphaFoldDB" id="A0A6F8SXW2"/>
<evidence type="ECO:0000256" key="4">
    <source>
        <dbReference type="ARBA" id="ARBA00022694"/>
    </source>
</evidence>
<dbReference type="InterPro" id="IPR013562">
    <property type="entry name" value="TmcA/NAT10_N"/>
</dbReference>
<dbReference type="InterPro" id="IPR007807">
    <property type="entry name" value="TcmA/NAT10_helicase"/>
</dbReference>
<dbReference type="Pfam" id="PF13718">
    <property type="entry name" value="GNAT_acetyltr_2"/>
    <property type="match status" value="1"/>
</dbReference>
<feature type="domain" description="TmcA/NAT10 N-terminal" evidence="11">
    <location>
        <begin position="24"/>
        <end position="174"/>
    </location>
</feature>
<dbReference type="InterPro" id="IPR032672">
    <property type="entry name" value="TmcA/NAT10/Kre33"/>
</dbReference>
<dbReference type="GO" id="GO:0002101">
    <property type="term" value="P:tRNA wobble cytosine modification"/>
    <property type="evidence" value="ECO:0007669"/>
    <property type="project" value="UniProtKB-UniRule"/>
</dbReference>
<dbReference type="InterPro" id="IPR038321">
    <property type="entry name" value="TmcA_C_sf"/>
</dbReference>
<keyword evidence="3 9" id="KW-0808">Transferase</keyword>
<proteinExistence type="inferred from homology"/>
<comment type="caution">
    <text evidence="9">Lacks conserved residue(s) required for the propagation of feature annotation.</text>
</comment>
<dbReference type="InterPro" id="IPR027417">
    <property type="entry name" value="P-loop_NTPase"/>
</dbReference>
<feature type="domain" description="N-acetyltransferase" evidence="12">
    <location>
        <begin position="430"/>
        <end position="542"/>
    </location>
</feature>
<keyword evidence="5 9" id="KW-0547">Nucleotide-binding</keyword>
<evidence type="ECO:0000256" key="3">
    <source>
        <dbReference type="ARBA" id="ARBA00022679"/>
    </source>
</evidence>
<dbReference type="GO" id="GO:1990883">
    <property type="term" value="F:18S rRNA cytidine N-acetyltransferase activity"/>
    <property type="evidence" value="ECO:0007669"/>
    <property type="project" value="TreeGrafter"/>
</dbReference>
<dbReference type="PANTHER" id="PTHR10925:SF5">
    <property type="entry name" value="RNA CYTIDINE ACETYLTRANSFERASE"/>
    <property type="match status" value="1"/>
</dbReference>
<dbReference type="InterPro" id="IPR024914">
    <property type="entry name" value="tRNA_acetyltr_TmcA"/>
</dbReference>
<reference evidence="13 14" key="1">
    <citation type="submission" date="2020-02" db="EMBL/GenBank/DDBJ databases">
        <title>Complete Genome Sequence of Halomonas meridiana strain BAA-801, Isolated from Deep Sea Thermal Vent.</title>
        <authorList>
            <person name="Takahashi Y."/>
            <person name="Takahashi H."/>
            <person name="Galipon J."/>
            <person name="Arakawa K."/>
        </authorList>
    </citation>
    <scope>NUCLEOTIDE SEQUENCE [LARGE SCALE GENOMIC DNA]</scope>
    <source>
        <strain evidence="13 14">Slthf1</strain>
    </source>
</reference>
<dbReference type="InterPro" id="IPR000182">
    <property type="entry name" value="GNAT_dom"/>
</dbReference>
<dbReference type="EC" id="2.3.1.193" evidence="9"/>
<dbReference type="SUPFAM" id="SSF52540">
    <property type="entry name" value="P-loop containing nucleoside triphosphate hydrolases"/>
    <property type="match status" value="1"/>
</dbReference>
<dbReference type="Proteomes" id="UP000503197">
    <property type="component" value="Chromosome"/>
</dbReference>
<comment type="subcellular location">
    <subcellularLocation>
        <location evidence="9">Cytoplasm</location>
    </subcellularLocation>
</comment>
<comment type="function">
    <text evidence="9">Catalyzes the formation of N(4)-acetylcytidine (ac(4)C) at the wobble position of tRNA(Met), by using acetyl-CoA as an acetyl donor and ATP (or GTP).</text>
</comment>
<comment type="catalytic activity">
    <reaction evidence="9">
        <text>cytidine(34) in elongator tRNA(Met) + acetyl-CoA + ATP + H2O = N(4)-acetylcytidine(34) in elongator tRNA(Met) + ADP + phosphate + CoA + H(+)</text>
        <dbReference type="Rhea" id="RHEA:43788"/>
        <dbReference type="Rhea" id="RHEA-COMP:10693"/>
        <dbReference type="Rhea" id="RHEA-COMP:10694"/>
        <dbReference type="ChEBI" id="CHEBI:15377"/>
        <dbReference type="ChEBI" id="CHEBI:15378"/>
        <dbReference type="ChEBI" id="CHEBI:30616"/>
        <dbReference type="ChEBI" id="CHEBI:43474"/>
        <dbReference type="ChEBI" id="CHEBI:57287"/>
        <dbReference type="ChEBI" id="CHEBI:57288"/>
        <dbReference type="ChEBI" id="CHEBI:74900"/>
        <dbReference type="ChEBI" id="CHEBI:82748"/>
        <dbReference type="ChEBI" id="CHEBI:456216"/>
        <dbReference type="EC" id="2.3.1.193"/>
    </reaction>
</comment>
<evidence type="ECO:0000313" key="14">
    <source>
        <dbReference type="Proteomes" id="UP000503197"/>
    </source>
</evidence>
<keyword evidence="6 9" id="KW-0067">ATP-binding</keyword>
<keyword evidence="7 9" id="KW-0694">RNA-binding</keyword>
<dbReference type="Gene3D" id="3.40.50.11040">
    <property type="match status" value="1"/>
</dbReference>
<keyword evidence="4 9" id="KW-0819">tRNA processing</keyword>
<evidence type="ECO:0000259" key="10">
    <source>
        <dbReference type="Pfam" id="PF05127"/>
    </source>
</evidence>
<evidence type="ECO:0000256" key="9">
    <source>
        <dbReference type="HAMAP-Rule" id="MF_01886"/>
    </source>
</evidence>
<dbReference type="InterPro" id="IPR016181">
    <property type="entry name" value="Acyl_CoA_acyltransferase"/>
</dbReference>
<evidence type="ECO:0000256" key="5">
    <source>
        <dbReference type="ARBA" id="ARBA00022741"/>
    </source>
</evidence>
<evidence type="ECO:0000256" key="8">
    <source>
        <dbReference type="ARBA" id="ARBA00023315"/>
    </source>
</evidence>
<dbReference type="RefSeq" id="WP_052509961.1">
    <property type="nucleotide sequence ID" value="NZ_AP022821.1"/>
</dbReference>
<evidence type="ECO:0000256" key="1">
    <source>
        <dbReference type="ARBA" id="ARBA00022490"/>
    </source>
</evidence>
<evidence type="ECO:0000256" key="7">
    <source>
        <dbReference type="ARBA" id="ARBA00022884"/>
    </source>
</evidence>
<dbReference type="HAMAP" id="MF_01886">
    <property type="entry name" value="tRNA_acetyltr_TmcA"/>
    <property type="match status" value="1"/>
</dbReference>
<dbReference type="Gene3D" id="3.40.50.300">
    <property type="entry name" value="P-loop containing nucleotide triphosphate hydrolases"/>
    <property type="match status" value="1"/>
</dbReference>
<dbReference type="Gene3D" id="1.20.120.890">
    <property type="entry name" value="tRNA(Met) cytidine acetyltransferase, tail domain"/>
    <property type="match status" value="1"/>
</dbReference>
<evidence type="ECO:0000259" key="12">
    <source>
        <dbReference type="Pfam" id="PF13718"/>
    </source>
</evidence>
<dbReference type="EMBL" id="AP022821">
    <property type="protein sequence ID" value="BCA93019.1"/>
    <property type="molecule type" value="Genomic_DNA"/>
</dbReference>
<dbReference type="SUPFAM" id="SSF55729">
    <property type="entry name" value="Acyl-CoA N-acyltransferases (Nat)"/>
    <property type="match status" value="1"/>
</dbReference>
<dbReference type="GO" id="GO:0005737">
    <property type="term" value="C:cytoplasm"/>
    <property type="evidence" value="ECO:0007669"/>
    <property type="project" value="UniProtKB-SubCell"/>
</dbReference>
<accession>A0A6F8SXW2</accession>
<dbReference type="GO" id="GO:0000049">
    <property type="term" value="F:tRNA binding"/>
    <property type="evidence" value="ECO:0007669"/>
    <property type="project" value="UniProtKB-UniRule"/>
</dbReference>
<dbReference type="GO" id="GO:0051392">
    <property type="term" value="F:tRNA cytidine N4-acetyltransferase activity"/>
    <property type="evidence" value="ECO:0007669"/>
    <property type="project" value="UniProtKB-UniRule"/>
</dbReference>
<keyword evidence="1 9" id="KW-0963">Cytoplasm</keyword>
<dbReference type="Pfam" id="PF08351">
    <property type="entry name" value="TmcA_N"/>
    <property type="match status" value="1"/>
</dbReference>
<gene>
    <name evidence="9 13" type="primary">tmcA</name>
    <name evidence="13" type="ORF">HMSLTHF_27940</name>
</gene>
<keyword evidence="2 9" id="KW-0820">tRNA-binding</keyword>
<feature type="binding site" evidence="9">
    <location>
        <position position="205"/>
    </location>
    <ligand>
        <name>ATP</name>
        <dbReference type="ChEBI" id="CHEBI:30616"/>
    </ligand>
</feature>
<dbReference type="PANTHER" id="PTHR10925">
    <property type="entry name" value="N-ACETYLTRANSFERASE 10"/>
    <property type="match status" value="1"/>
</dbReference>
<dbReference type="GO" id="GO:0005524">
    <property type="term" value="F:ATP binding"/>
    <property type="evidence" value="ECO:0007669"/>
    <property type="project" value="UniProtKB-UniRule"/>
</dbReference>
<sequence length="736" mass="78881">MGRPHHAEPTSPAGTAVAQQAAVLASYARRLKRRGWRGLVWLNGAPEQARQQALALWQALDWSAPLWIGDGQQAPVAPSLPSRKARTRLGAEHQLVILDASGHQGLDPDALGALAGTVSAGGLLVLVTPATWGSQPDPDYARFADYPWQWEALSAHYLARLACQLGESNAVIHWPVGGALWLPALSKRQAAAAQWDDADCLTLDQASAVSALVKLKRRRPLVVTADRGRGKSAALGIACARLLQQSGDVELLLTAPRLSAVESVFSRVAALCPEAQHHGPAEVSLPNGSRLRFLPPDVLTEQIEQGTLGGSGSMLLVDEAAAIPASLLARWLAAFPRIAFATTVHGYEGSGRGFALRFRDILDRQAPQWRELTLQAPIRWSAGDPLEAVIQHLLLLDAPLPKGEPHQGERLPSMVISQAQLAERGALLEKLFGLLVQSHYRTTPSDLRQLLDGPGTSLRMVLGSDGAGPQAVLVTREEGGFDAALAEQVARGERRPQGHLLAQSLAAHCGSREALTARWRRVARIAAHPQRRREGLGRQLLEEDMASAAQQGIVLYGATFGAEAGLLQFWLALGFVPVRLGITREAATGEYAVMVAKPLNQEGQSVLGELTAGFAASLPGLLAFELATLPAPVVALLLTSLSGQPLSAAEHQAVHDVAYARRDPALARPALQALAREASRQPLGEAQQAHQQLAAWAYQNQPFAKAQKEAVQRLRQAVQQVIEACALFPSEPERLK</sequence>
<dbReference type="OrthoDB" id="5578851at2"/>
<dbReference type="Pfam" id="PF05127">
    <property type="entry name" value="NAT10_TcmA_helicase"/>
    <property type="match status" value="1"/>
</dbReference>
<dbReference type="GO" id="GO:0051391">
    <property type="term" value="P:tRNA acetylation"/>
    <property type="evidence" value="ECO:0007669"/>
    <property type="project" value="UniProtKB-UniRule"/>
</dbReference>
<keyword evidence="8 9" id="KW-0012">Acyltransferase</keyword>